<feature type="transmembrane region" description="Helical" evidence="1">
    <location>
        <begin position="12"/>
        <end position="35"/>
    </location>
</feature>
<keyword evidence="1" id="KW-0812">Transmembrane</keyword>
<protein>
    <submittedName>
        <fullName evidence="2">Uncharacterized protein</fullName>
    </submittedName>
</protein>
<evidence type="ECO:0000313" key="3">
    <source>
        <dbReference type="Proteomes" id="UP000287188"/>
    </source>
</evidence>
<keyword evidence="1" id="KW-0472">Membrane</keyword>
<evidence type="ECO:0000256" key="1">
    <source>
        <dbReference type="SAM" id="Phobius"/>
    </source>
</evidence>
<dbReference type="AlphaFoldDB" id="A0A402ATT6"/>
<keyword evidence="1" id="KW-1133">Transmembrane helix</keyword>
<dbReference type="EMBL" id="BIFS01000002">
    <property type="protein sequence ID" value="GCE22530.1"/>
    <property type="molecule type" value="Genomic_DNA"/>
</dbReference>
<dbReference type="RefSeq" id="WP_161977800.1">
    <property type="nucleotide sequence ID" value="NZ_BIFS01000002.1"/>
</dbReference>
<accession>A0A402ATT6</accession>
<name>A0A402ATT6_9CHLR</name>
<dbReference type="Proteomes" id="UP000287188">
    <property type="component" value="Unassembled WGS sequence"/>
</dbReference>
<evidence type="ECO:0000313" key="2">
    <source>
        <dbReference type="EMBL" id="GCE22530.1"/>
    </source>
</evidence>
<reference evidence="3" key="1">
    <citation type="submission" date="2018-12" db="EMBL/GenBank/DDBJ databases">
        <title>Tengunoibacter tsumagoiensis gen. nov., sp. nov., Dictyobacter kobayashii sp. nov., D. alpinus sp. nov., and D. joshuensis sp. nov. and description of Dictyobacteraceae fam. nov. within the order Ktedonobacterales isolated from Tengu-no-mugimeshi.</title>
        <authorList>
            <person name="Wang C.M."/>
            <person name="Zheng Y."/>
            <person name="Sakai Y."/>
            <person name="Toyoda A."/>
            <person name="Minakuchi Y."/>
            <person name="Abe K."/>
            <person name="Yokota A."/>
            <person name="Yabe S."/>
        </authorList>
    </citation>
    <scope>NUCLEOTIDE SEQUENCE [LARGE SCALE GENOMIC DNA]</scope>
    <source>
        <strain evidence="3">Uno11</strain>
    </source>
</reference>
<sequence>MTVVGAASPPTTLQQFFICALIGMLVLIPSLWFLFHVFKAQDIVPPVHEKEVKGV</sequence>
<keyword evidence="3" id="KW-1185">Reference proteome</keyword>
<organism evidence="2 3">
    <name type="scientific">Dictyobacter kobayashii</name>
    <dbReference type="NCBI Taxonomy" id="2014872"/>
    <lineage>
        <taxon>Bacteria</taxon>
        <taxon>Bacillati</taxon>
        <taxon>Chloroflexota</taxon>
        <taxon>Ktedonobacteria</taxon>
        <taxon>Ktedonobacterales</taxon>
        <taxon>Dictyobacteraceae</taxon>
        <taxon>Dictyobacter</taxon>
    </lineage>
</organism>
<gene>
    <name evidence="2" type="ORF">KDK_63300</name>
</gene>
<proteinExistence type="predicted"/>
<comment type="caution">
    <text evidence="2">The sequence shown here is derived from an EMBL/GenBank/DDBJ whole genome shotgun (WGS) entry which is preliminary data.</text>
</comment>